<gene>
    <name evidence="1" type="ORF">B0T25DRAFT_584339</name>
</gene>
<organism evidence="1 2">
    <name type="scientific">Lasiosphaeria hispida</name>
    <dbReference type="NCBI Taxonomy" id="260671"/>
    <lineage>
        <taxon>Eukaryota</taxon>
        <taxon>Fungi</taxon>
        <taxon>Dikarya</taxon>
        <taxon>Ascomycota</taxon>
        <taxon>Pezizomycotina</taxon>
        <taxon>Sordariomycetes</taxon>
        <taxon>Sordariomycetidae</taxon>
        <taxon>Sordariales</taxon>
        <taxon>Lasiosphaeriaceae</taxon>
        <taxon>Lasiosphaeria</taxon>
    </lineage>
</organism>
<proteinExistence type="predicted"/>
<evidence type="ECO:0000313" key="1">
    <source>
        <dbReference type="EMBL" id="KAK3343391.1"/>
    </source>
</evidence>
<evidence type="ECO:0000313" key="2">
    <source>
        <dbReference type="Proteomes" id="UP001275084"/>
    </source>
</evidence>
<sequence>MPPWFPEIPIPGRGPVGGDYSTVSLLALIKMFVQTAEKLGKIRPGDVVSLGSVLLKWVSAGLTGTVLQQQRELQKLINTAITDPAATKAAIEKRMDLRDSKQDGGRITPNFTPKDGPNADATIDMDVFLTKKADIVPTETNAKDFVTFSFEGVAPMLPFPAENFRCEPTVHVLCGGVRLRMSALEPRTIFVGLPPAYEAAADWDMELVGEVDHDGSGGKALFHLGFNLVGFEGRVKARSLRVVAAPARLAATRGGGKKLVIEWASSTGVAVSTPLDIVIILTLVVRAAKRLPANTVVFEWQRK</sequence>
<reference evidence="1" key="1">
    <citation type="journal article" date="2023" name="Mol. Phylogenet. Evol.">
        <title>Genome-scale phylogeny and comparative genomics of the fungal order Sordariales.</title>
        <authorList>
            <person name="Hensen N."/>
            <person name="Bonometti L."/>
            <person name="Westerberg I."/>
            <person name="Brannstrom I.O."/>
            <person name="Guillou S."/>
            <person name="Cros-Aarteil S."/>
            <person name="Calhoun S."/>
            <person name="Haridas S."/>
            <person name="Kuo A."/>
            <person name="Mondo S."/>
            <person name="Pangilinan J."/>
            <person name="Riley R."/>
            <person name="LaButti K."/>
            <person name="Andreopoulos B."/>
            <person name="Lipzen A."/>
            <person name="Chen C."/>
            <person name="Yan M."/>
            <person name="Daum C."/>
            <person name="Ng V."/>
            <person name="Clum A."/>
            <person name="Steindorff A."/>
            <person name="Ohm R.A."/>
            <person name="Martin F."/>
            <person name="Silar P."/>
            <person name="Natvig D.O."/>
            <person name="Lalanne C."/>
            <person name="Gautier V."/>
            <person name="Ament-Velasquez S.L."/>
            <person name="Kruys A."/>
            <person name="Hutchinson M.I."/>
            <person name="Powell A.J."/>
            <person name="Barry K."/>
            <person name="Miller A.N."/>
            <person name="Grigoriev I.V."/>
            <person name="Debuchy R."/>
            <person name="Gladieux P."/>
            <person name="Hiltunen Thoren M."/>
            <person name="Johannesson H."/>
        </authorList>
    </citation>
    <scope>NUCLEOTIDE SEQUENCE</scope>
    <source>
        <strain evidence="1">CBS 955.72</strain>
    </source>
</reference>
<dbReference type="AlphaFoldDB" id="A0AAJ0H7T2"/>
<name>A0AAJ0H7T2_9PEZI</name>
<dbReference type="Proteomes" id="UP001275084">
    <property type="component" value="Unassembled WGS sequence"/>
</dbReference>
<dbReference type="EMBL" id="JAUIQD010000007">
    <property type="protein sequence ID" value="KAK3343391.1"/>
    <property type="molecule type" value="Genomic_DNA"/>
</dbReference>
<comment type="caution">
    <text evidence="1">The sequence shown here is derived from an EMBL/GenBank/DDBJ whole genome shotgun (WGS) entry which is preliminary data.</text>
</comment>
<accession>A0AAJ0H7T2</accession>
<protein>
    <submittedName>
        <fullName evidence="1">Uncharacterized protein</fullName>
    </submittedName>
</protein>
<reference evidence="1" key="2">
    <citation type="submission" date="2023-06" db="EMBL/GenBank/DDBJ databases">
        <authorList>
            <consortium name="Lawrence Berkeley National Laboratory"/>
            <person name="Haridas S."/>
            <person name="Hensen N."/>
            <person name="Bonometti L."/>
            <person name="Westerberg I."/>
            <person name="Brannstrom I.O."/>
            <person name="Guillou S."/>
            <person name="Cros-Aarteil S."/>
            <person name="Calhoun S."/>
            <person name="Kuo A."/>
            <person name="Mondo S."/>
            <person name="Pangilinan J."/>
            <person name="Riley R."/>
            <person name="Labutti K."/>
            <person name="Andreopoulos B."/>
            <person name="Lipzen A."/>
            <person name="Chen C."/>
            <person name="Yanf M."/>
            <person name="Daum C."/>
            <person name="Ng V."/>
            <person name="Clum A."/>
            <person name="Steindorff A."/>
            <person name="Ohm R."/>
            <person name="Martin F."/>
            <person name="Silar P."/>
            <person name="Natvig D."/>
            <person name="Lalanne C."/>
            <person name="Gautier V."/>
            <person name="Ament-Velasquez S.L."/>
            <person name="Kruys A."/>
            <person name="Hutchinson M.I."/>
            <person name="Powell A.J."/>
            <person name="Barry K."/>
            <person name="Miller A.N."/>
            <person name="Grigoriev I.V."/>
            <person name="Debuchy R."/>
            <person name="Gladieux P."/>
            <person name="Thoren M.H."/>
            <person name="Johannesson H."/>
        </authorList>
    </citation>
    <scope>NUCLEOTIDE SEQUENCE</scope>
    <source>
        <strain evidence="1">CBS 955.72</strain>
    </source>
</reference>
<keyword evidence="2" id="KW-1185">Reference proteome</keyword>